<dbReference type="PROSITE" id="PS50071">
    <property type="entry name" value="HOMEOBOX_2"/>
    <property type="match status" value="1"/>
</dbReference>
<protein>
    <submittedName>
        <fullName evidence="6">Homeobox protein transcription factor</fullName>
    </submittedName>
</protein>
<dbReference type="SMART" id="SM00389">
    <property type="entry name" value="HOX"/>
    <property type="match status" value="1"/>
</dbReference>
<dbReference type="InterPro" id="IPR001356">
    <property type="entry name" value="HD"/>
</dbReference>
<dbReference type="Gene3D" id="1.10.10.60">
    <property type="entry name" value="Homeodomain-like"/>
    <property type="match status" value="1"/>
</dbReference>
<evidence type="ECO:0000256" key="1">
    <source>
        <dbReference type="ARBA" id="ARBA00023125"/>
    </source>
</evidence>
<proteinExistence type="predicted"/>
<evidence type="ECO:0000313" key="6">
    <source>
        <dbReference type="EMBL" id="KAJ5068244.1"/>
    </source>
</evidence>
<dbReference type="OrthoDB" id="10056939at2759"/>
<dbReference type="GO" id="GO:0006355">
    <property type="term" value="P:regulation of DNA-templated transcription"/>
    <property type="evidence" value="ECO:0007669"/>
    <property type="project" value="InterPro"/>
</dbReference>
<feature type="domain" description="Homeobox" evidence="5">
    <location>
        <begin position="147"/>
        <end position="210"/>
    </location>
</feature>
<reference evidence="6" key="1">
    <citation type="submission" date="2022-10" db="EMBL/GenBank/DDBJ databases">
        <title>Novel sulphate-reducing endosymbionts in the free-living metamonad Anaeramoeba.</title>
        <authorList>
            <person name="Jerlstrom-Hultqvist J."/>
            <person name="Cepicka I."/>
            <person name="Gallot-Lavallee L."/>
            <person name="Salas-Leiva D."/>
            <person name="Curtis B.A."/>
            <person name="Zahonova K."/>
            <person name="Pipaliya S."/>
            <person name="Dacks J."/>
            <person name="Roger A.J."/>
        </authorList>
    </citation>
    <scope>NUCLEOTIDE SEQUENCE</scope>
    <source>
        <strain evidence="6">BMAN</strain>
    </source>
</reference>
<dbReference type="InterPro" id="IPR009057">
    <property type="entry name" value="Homeodomain-like_sf"/>
</dbReference>
<dbReference type="GO" id="GO:0003677">
    <property type="term" value="F:DNA binding"/>
    <property type="evidence" value="ECO:0007669"/>
    <property type="project" value="UniProtKB-UniRule"/>
</dbReference>
<dbReference type="CDD" id="cd00086">
    <property type="entry name" value="homeodomain"/>
    <property type="match status" value="1"/>
</dbReference>
<gene>
    <name evidence="6" type="ORF">M0811_12471</name>
</gene>
<keyword evidence="1 4" id="KW-0238">DNA-binding</keyword>
<dbReference type="InterPro" id="IPR008422">
    <property type="entry name" value="KN_HD"/>
</dbReference>
<sequence>MDFFNSKQNLEENLIENYSNPLFTFFFKTQIAKNEEEIKEILEKTEKFWISKTKKNKKSKEENSQKEIQMIDFFLLNLIVKNSIEKIKSFQIQNEINLKFESILKESGSFFSNLFSFEKNPKKRKKEKEKESILSNNSFNKKKIEKISLKKRRKNLPFQAKKILKEFFLENIENPYPSKNEKENLSEKTGLSIRQINTWFINARRRKVKKENN</sequence>
<dbReference type="Pfam" id="PF05920">
    <property type="entry name" value="Homeobox_KN"/>
    <property type="match status" value="1"/>
</dbReference>
<dbReference type="GO" id="GO:0005634">
    <property type="term" value="C:nucleus"/>
    <property type="evidence" value="ECO:0007669"/>
    <property type="project" value="UniProtKB-SubCell"/>
</dbReference>
<accession>A0A9Q0R5R6</accession>
<dbReference type="AlphaFoldDB" id="A0A9Q0R5R6"/>
<comment type="subcellular location">
    <subcellularLocation>
        <location evidence="4">Nucleus</location>
    </subcellularLocation>
</comment>
<dbReference type="PANTHER" id="PTHR11850">
    <property type="entry name" value="HOMEOBOX PROTEIN TRANSCRIPTION FACTORS"/>
    <property type="match status" value="1"/>
</dbReference>
<keyword evidence="3 4" id="KW-0539">Nucleus</keyword>
<keyword evidence="7" id="KW-1185">Reference proteome</keyword>
<dbReference type="InterPro" id="IPR050224">
    <property type="entry name" value="TALE_homeobox"/>
</dbReference>
<evidence type="ECO:0000256" key="3">
    <source>
        <dbReference type="ARBA" id="ARBA00023242"/>
    </source>
</evidence>
<keyword evidence="2 4" id="KW-0371">Homeobox</keyword>
<dbReference type="Proteomes" id="UP001149090">
    <property type="component" value="Unassembled WGS sequence"/>
</dbReference>
<comment type="caution">
    <text evidence="6">The sequence shown here is derived from an EMBL/GenBank/DDBJ whole genome shotgun (WGS) entry which is preliminary data.</text>
</comment>
<evidence type="ECO:0000259" key="5">
    <source>
        <dbReference type="PROSITE" id="PS50071"/>
    </source>
</evidence>
<evidence type="ECO:0000256" key="2">
    <source>
        <dbReference type="ARBA" id="ARBA00023155"/>
    </source>
</evidence>
<name>A0A9Q0R5R6_ANAIG</name>
<organism evidence="6 7">
    <name type="scientific">Anaeramoeba ignava</name>
    <name type="common">Anaerobic marine amoeba</name>
    <dbReference type="NCBI Taxonomy" id="1746090"/>
    <lineage>
        <taxon>Eukaryota</taxon>
        <taxon>Metamonada</taxon>
        <taxon>Anaeramoebidae</taxon>
        <taxon>Anaeramoeba</taxon>
    </lineage>
</organism>
<dbReference type="EMBL" id="JAPDFW010000118">
    <property type="protein sequence ID" value="KAJ5068244.1"/>
    <property type="molecule type" value="Genomic_DNA"/>
</dbReference>
<dbReference type="SUPFAM" id="SSF46689">
    <property type="entry name" value="Homeodomain-like"/>
    <property type="match status" value="1"/>
</dbReference>
<evidence type="ECO:0000256" key="4">
    <source>
        <dbReference type="PROSITE-ProRule" id="PRU00108"/>
    </source>
</evidence>
<feature type="DNA-binding region" description="Homeobox" evidence="4">
    <location>
        <begin position="149"/>
        <end position="211"/>
    </location>
</feature>
<evidence type="ECO:0000313" key="7">
    <source>
        <dbReference type="Proteomes" id="UP001149090"/>
    </source>
</evidence>